<evidence type="ECO:0000256" key="3">
    <source>
        <dbReference type="ARBA" id="ARBA00022729"/>
    </source>
</evidence>
<geneLocation type="plasmid" evidence="9">
    <name>unnamed</name>
</geneLocation>
<proteinExistence type="predicted"/>
<dbReference type="HOGENOM" id="CLU_054711_0_1_12"/>
<gene>
    <name evidence="9" type="ORF">BCD_0861</name>
</gene>
<dbReference type="Pfam" id="PF00921">
    <property type="entry name" value="Lipoprotein_2"/>
    <property type="match status" value="1"/>
</dbReference>
<keyword evidence="4 8" id="KW-0472">Membrane</keyword>
<comment type="function">
    <text evidence="1 8">The Vlp and Vsp proteins are antigenically distinct proteins, only one vlp or vsp gene is transcriptionally active at any one time. Switching between these genes is a mechanism of host immune response evasion.</text>
</comment>
<dbReference type="AlphaFoldDB" id="W5SJ29"/>
<evidence type="ECO:0000256" key="2">
    <source>
        <dbReference type="ARBA" id="ARBA00004459"/>
    </source>
</evidence>
<keyword evidence="7 8" id="KW-0449">Lipoprotein</keyword>
<evidence type="ECO:0000256" key="8">
    <source>
        <dbReference type="RuleBase" id="RU363105"/>
    </source>
</evidence>
<evidence type="ECO:0000313" key="9">
    <source>
        <dbReference type="EMBL" id="AHH06927.1"/>
    </source>
</evidence>
<dbReference type="InterPro" id="IPR000680">
    <property type="entry name" value="Borrelia_lipo"/>
</dbReference>
<organism evidence="9">
    <name type="scientific">Borrelia crocidurae DOU</name>
    <dbReference type="NCBI Taxonomy" id="1293575"/>
    <lineage>
        <taxon>Bacteria</taxon>
        <taxon>Pseudomonadati</taxon>
        <taxon>Spirochaetota</taxon>
        <taxon>Spirochaetia</taxon>
        <taxon>Spirochaetales</taxon>
        <taxon>Borreliaceae</taxon>
        <taxon>Borrelia</taxon>
    </lineage>
</organism>
<comment type="subcellular location">
    <subcellularLocation>
        <location evidence="2 8">Cell outer membrane</location>
        <topology evidence="2 8">Lipid-anchor</topology>
    </subcellularLocation>
</comment>
<dbReference type="SUPFAM" id="SSF74748">
    <property type="entry name" value="Variable surface antigen VlsE"/>
    <property type="match status" value="1"/>
</dbReference>
<keyword evidence="3" id="KW-0732">Signal</keyword>
<dbReference type="GO" id="GO:0009279">
    <property type="term" value="C:cell outer membrane"/>
    <property type="evidence" value="ECO:0007669"/>
    <property type="project" value="UniProtKB-SubCell"/>
</dbReference>
<accession>W5SJ29</accession>
<sequence>MKEKKELGEIGRREERREGREKRRILMVMMVVMMVIGCNSGGGSGEGKVNLEAKNSFLESLVKIGEGFQEIFGVFGSAIGDVLGFNVVKSGDTRNKIGEHFEKIGNGLTKTDKKLKELAGRIYEAKNADVITIEAVKGVVKGVNDVFEQLISALIKLADVTKDGNPIGDNVAGAAVAAEEAGVRTIIDNIKEIIEVAKKSGINVDAGIAGVTVIAAANGATDVLGGNNGAGAGQGAGPKLANEVSKADAWAMIDKIKNATTVGFVAGNDNNAGQLVIGGANANGAKAATNADLAAAVALKAMTKSGKFSANAADDGAVKAAAVSAVNKVLGVLDVIIRRTVVSNLNKVREAVKGIKYSESSVTEASQSDTAQTTNKQ</sequence>
<reference evidence="9" key="1">
    <citation type="submission" date="2013-02" db="EMBL/GenBank/DDBJ databases">
        <title>Comparative genomics of Borrelia species.</title>
        <authorList>
            <person name="Schwan T.G."/>
            <person name="Raffel S.J."/>
            <person name="Porcella S.F."/>
        </authorList>
    </citation>
    <scope>NUCLEOTIDE SEQUENCE</scope>
    <source>
        <strain evidence="9">DOU</strain>
        <plasmid evidence="9">unnamed</plasmid>
    </source>
</reference>
<evidence type="ECO:0000256" key="7">
    <source>
        <dbReference type="ARBA" id="ARBA00023288"/>
    </source>
</evidence>
<name>W5SJ29_9SPIR</name>
<keyword evidence="9" id="KW-0614">Plasmid</keyword>
<protein>
    <recommendedName>
        <fullName evidence="8">Variable large protein</fullName>
    </recommendedName>
</protein>
<dbReference type="EMBL" id="CP004270">
    <property type="protein sequence ID" value="AHH06927.1"/>
    <property type="molecule type" value="Genomic_DNA"/>
</dbReference>
<evidence type="ECO:0000256" key="1">
    <source>
        <dbReference type="ARBA" id="ARBA00003932"/>
    </source>
</evidence>
<evidence type="ECO:0000256" key="6">
    <source>
        <dbReference type="ARBA" id="ARBA00023237"/>
    </source>
</evidence>
<evidence type="ECO:0000256" key="4">
    <source>
        <dbReference type="ARBA" id="ARBA00023136"/>
    </source>
</evidence>
<keyword evidence="6 8" id="KW-0998">Cell outer membrane</keyword>
<evidence type="ECO:0000256" key="5">
    <source>
        <dbReference type="ARBA" id="ARBA00023139"/>
    </source>
</evidence>
<keyword evidence="5 8" id="KW-0564">Palmitate</keyword>